<feature type="transmembrane region" description="Helical" evidence="1">
    <location>
        <begin position="63"/>
        <end position="83"/>
    </location>
</feature>
<dbReference type="RefSeq" id="WP_132701423.1">
    <property type="nucleotide sequence ID" value="NZ_SLZR01000006.1"/>
</dbReference>
<protein>
    <submittedName>
        <fullName evidence="2">Uncharacterized protein (DUF58 family)</fullName>
    </submittedName>
</protein>
<feature type="transmembrane region" description="Helical" evidence="1">
    <location>
        <begin position="34"/>
        <end position="57"/>
    </location>
</feature>
<proteinExistence type="predicted"/>
<keyword evidence="1" id="KW-0812">Transmembrane</keyword>
<keyword evidence="1" id="KW-0472">Membrane</keyword>
<keyword evidence="1" id="KW-1133">Transmembrane helix</keyword>
<sequence length="322" mass="36304">MFQLQRDRLQQRISGWLEKRLPLQASIKLDRNRIFIVPTWQGMLLLVVAIMILLLAINFESALNYAVAFWLMSMLWVAVHLTYRNLSGLTIAAVSGSLVEVGGTAEVTLRFSSQNKRNRGVFEVIGKPWGVVFVPMHGADAVVKLCLKASERGPVVPARFRVENRHPFGLVMAWSHVHIDVAAWAFPEAQPFARKAFGEGQDLAEDAPDDHFYSAGSEDFHSLRSYAQGDAIQRLHWPSFSRDQLVVKHFTDYQSADESIQWQQFAGLGDEERLAAIRYYAEAFFKADLPYSLSMPGVELATAKGAEQITRVRRALAEYGYV</sequence>
<evidence type="ECO:0000256" key="1">
    <source>
        <dbReference type="SAM" id="Phobius"/>
    </source>
</evidence>
<gene>
    <name evidence="2" type="ORF">BCF53_106183</name>
</gene>
<dbReference type="PANTHER" id="PTHR34351:SF1">
    <property type="entry name" value="SLR1927 PROTEIN"/>
    <property type="match status" value="1"/>
</dbReference>
<keyword evidence="3" id="KW-1185">Reference proteome</keyword>
<evidence type="ECO:0000313" key="3">
    <source>
        <dbReference type="Proteomes" id="UP000295793"/>
    </source>
</evidence>
<organism evidence="2 3">
    <name type="scientific">Reinekea marinisedimentorum</name>
    <dbReference type="NCBI Taxonomy" id="230495"/>
    <lineage>
        <taxon>Bacteria</taxon>
        <taxon>Pseudomonadati</taxon>
        <taxon>Pseudomonadota</taxon>
        <taxon>Gammaproteobacteria</taxon>
        <taxon>Oceanospirillales</taxon>
        <taxon>Saccharospirillaceae</taxon>
        <taxon>Reinekea</taxon>
    </lineage>
</organism>
<dbReference type="OrthoDB" id="5298497at2"/>
<dbReference type="AlphaFoldDB" id="A0A4R3I885"/>
<dbReference type="EMBL" id="SLZR01000006">
    <property type="protein sequence ID" value="TCS41452.1"/>
    <property type="molecule type" value="Genomic_DNA"/>
</dbReference>
<comment type="caution">
    <text evidence="2">The sequence shown here is derived from an EMBL/GenBank/DDBJ whole genome shotgun (WGS) entry which is preliminary data.</text>
</comment>
<evidence type="ECO:0000313" key="2">
    <source>
        <dbReference type="EMBL" id="TCS41452.1"/>
    </source>
</evidence>
<name>A0A4R3I885_9GAMM</name>
<dbReference type="PANTHER" id="PTHR34351">
    <property type="entry name" value="SLR1927 PROTEIN-RELATED"/>
    <property type="match status" value="1"/>
</dbReference>
<accession>A0A4R3I885</accession>
<reference evidence="2 3" key="1">
    <citation type="submission" date="2019-03" db="EMBL/GenBank/DDBJ databases">
        <title>Genomic Encyclopedia of Archaeal and Bacterial Type Strains, Phase II (KMG-II): from individual species to whole genera.</title>
        <authorList>
            <person name="Goeker M."/>
        </authorList>
    </citation>
    <scope>NUCLEOTIDE SEQUENCE [LARGE SCALE GENOMIC DNA]</scope>
    <source>
        <strain evidence="2 3">DSM 15388</strain>
    </source>
</reference>
<dbReference type="Proteomes" id="UP000295793">
    <property type="component" value="Unassembled WGS sequence"/>
</dbReference>